<dbReference type="Gene3D" id="1.10.10.60">
    <property type="entry name" value="Homeodomain-like"/>
    <property type="match status" value="1"/>
</dbReference>
<comment type="subcellular location">
    <subcellularLocation>
        <location evidence="1 2">Nucleus</location>
    </subcellularLocation>
</comment>
<dbReference type="GO" id="GO:0005634">
    <property type="term" value="C:nucleus"/>
    <property type="evidence" value="ECO:0007669"/>
    <property type="project" value="UniProtKB-SubCell"/>
</dbReference>
<keyword evidence="1 2" id="KW-0539">Nucleus</keyword>
<dbReference type="GO" id="GO:0003677">
    <property type="term" value="F:DNA binding"/>
    <property type="evidence" value="ECO:0007669"/>
    <property type="project" value="UniProtKB-UniRule"/>
</dbReference>
<proteinExistence type="predicted"/>
<feature type="domain" description="Homeobox" evidence="3">
    <location>
        <begin position="44"/>
        <end position="91"/>
    </location>
</feature>
<feature type="DNA-binding region" description="Homeobox" evidence="1">
    <location>
        <begin position="46"/>
        <end position="92"/>
    </location>
</feature>
<dbReference type="AlphaFoldDB" id="A0A9P6KZD0"/>
<protein>
    <submittedName>
        <fullName evidence="4">Homeobox protein HD-8</fullName>
    </submittedName>
</protein>
<reference evidence="4 5" key="1">
    <citation type="journal article" date="2020" name="Genome Biol. Evol.">
        <title>Comparative genomics of strictly vertically transmitted, feminizing microsporidia endosymbionts of amphipod crustaceans.</title>
        <authorList>
            <person name="Cormier A."/>
            <person name="Chebbi M.A."/>
            <person name="Giraud I."/>
            <person name="Wattier R."/>
            <person name="Teixeira M."/>
            <person name="Gilbert C."/>
            <person name="Rigaud T."/>
            <person name="Cordaux R."/>
        </authorList>
    </citation>
    <scope>NUCLEOTIDE SEQUENCE [LARGE SCALE GENOMIC DNA]</scope>
    <source>
        <strain evidence="4 5">Ou3-Ou53</strain>
    </source>
</reference>
<dbReference type="Pfam" id="PF00046">
    <property type="entry name" value="Homeodomain"/>
    <property type="match status" value="1"/>
</dbReference>
<dbReference type="PROSITE" id="PS50071">
    <property type="entry name" value="HOMEOBOX_2"/>
    <property type="match status" value="1"/>
</dbReference>
<keyword evidence="5" id="KW-1185">Reference proteome</keyword>
<evidence type="ECO:0000259" key="3">
    <source>
        <dbReference type="PROSITE" id="PS50071"/>
    </source>
</evidence>
<evidence type="ECO:0000313" key="4">
    <source>
        <dbReference type="EMBL" id="KAF9763614.1"/>
    </source>
</evidence>
<name>A0A9P6KZD0_9MICR</name>
<comment type="caution">
    <text evidence="4">The sequence shown here is derived from an EMBL/GenBank/DDBJ whole genome shotgun (WGS) entry which is preliminary data.</text>
</comment>
<dbReference type="InterPro" id="IPR001356">
    <property type="entry name" value="HD"/>
</dbReference>
<keyword evidence="1 2" id="KW-0371">Homeobox</keyword>
<evidence type="ECO:0000256" key="1">
    <source>
        <dbReference type="PROSITE-ProRule" id="PRU00108"/>
    </source>
</evidence>
<dbReference type="OrthoDB" id="6159439at2759"/>
<keyword evidence="1 2" id="KW-0238">DNA-binding</keyword>
<dbReference type="EMBL" id="SBJO01000066">
    <property type="protein sequence ID" value="KAF9763614.1"/>
    <property type="molecule type" value="Genomic_DNA"/>
</dbReference>
<organism evidence="4 5">
    <name type="scientific">Nosema granulosis</name>
    <dbReference type="NCBI Taxonomy" id="83296"/>
    <lineage>
        <taxon>Eukaryota</taxon>
        <taxon>Fungi</taxon>
        <taxon>Fungi incertae sedis</taxon>
        <taxon>Microsporidia</taxon>
        <taxon>Nosematidae</taxon>
        <taxon>Nosema</taxon>
    </lineage>
</organism>
<sequence length="126" mass="14721">MIVMSKDLMEEEKTIQAALGLVKLSRDEATMIPGIRGNKKSQFQNMVLREVFKLTMYPSPQTKIDLGILLNLSEKAIKVWFQNERQNEKLSFTTNKNQRSQRFEISALILYRIYRKVLAILKKTNK</sequence>
<evidence type="ECO:0000256" key="2">
    <source>
        <dbReference type="RuleBase" id="RU000682"/>
    </source>
</evidence>
<dbReference type="CDD" id="cd00086">
    <property type="entry name" value="homeodomain"/>
    <property type="match status" value="1"/>
</dbReference>
<evidence type="ECO:0000313" key="5">
    <source>
        <dbReference type="Proteomes" id="UP000740883"/>
    </source>
</evidence>
<dbReference type="SUPFAM" id="SSF46689">
    <property type="entry name" value="Homeodomain-like"/>
    <property type="match status" value="1"/>
</dbReference>
<gene>
    <name evidence="4" type="primary">HD-8_3</name>
    <name evidence="4" type="ORF">NGRA_1169</name>
</gene>
<accession>A0A9P6KZD0</accession>
<dbReference type="SMART" id="SM00389">
    <property type="entry name" value="HOX"/>
    <property type="match status" value="1"/>
</dbReference>
<dbReference type="InterPro" id="IPR009057">
    <property type="entry name" value="Homeodomain-like_sf"/>
</dbReference>
<dbReference type="Proteomes" id="UP000740883">
    <property type="component" value="Unassembled WGS sequence"/>
</dbReference>